<proteinExistence type="inferred from homology"/>
<comment type="cofactor">
    <cofactor evidence="2">
        <name>a divalent metal cation</name>
        <dbReference type="ChEBI" id="CHEBI:60240"/>
    </cofactor>
</comment>
<dbReference type="EMBL" id="VULY01000018">
    <property type="protein sequence ID" value="MSR93540.1"/>
    <property type="molecule type" value="Genomic_DNA"/>
</dbReference>
<accession>A0A6N7V077</accession>
<dbReference type="EC" id="3.1.4.-" evidence="2"/>
<evidence type="ECO:0000313" key="5">
    <source>
        <dbReference type="Proteomes" id="UP000434409"/>
    </source>
</evidence>
<dbReference type="InterPro" id="IPR029052">
    <property type="entry name" value="Metallo-depent_PP-like"/>
</dbReference>
<dbReference type="PANTHER" id="PTHR11124">
    <property type="entry name" value="VACUOLAR SORTING PROTEIN VPS29"/>
    <property type="match status" value="1"/>
</dbReference>
<dbReference type="Proteomes" id="UP000434409">
    <property type="component" value="Unassembled WGS sequence"/>
</dbReference>
<evidence type="ECO:0000259" key="3">
    <source>
        <dbReference type="Pfam" id="PF12850"/>
    </source>
</evidence>
<dbReference type="GO" id="GO:0016787">
    <property type="term" value="F:hydrolase activity"/>
    <property type="evidence" value="ECO:0007669"/>
    <property type="project" value="UniProtKB-UniRule"/>
</dbReference>
<organism evidence="4 5">
    <name type="scientific">Suipraeoptans intestinalis</name>
    <dbReference type="NCBI Taxonomy" id="2606628"/>
    <lineage>
        <taxon>Bacteria</taxon>
        <taxon>Bacillati</taxon>
        <taxon>Bacillota</taxon>
        <taxon>Clostridia</taxon>
        <taxon>Lachnospirales</taxon>
        <taxon>Lachnospiraceae</taxon>
        <taxon>Suipraeoptans</taxon>
    </lineage>
</organism>
<evidence type="ECO:0000313" key="4">
    <source>
        <dbReference type="EMBL" id="MSR93540.1"/>
    </source>
</evidence>
<dbReference type="RefSeq" id="WP_154476602.1">
    <property type="nucleotide sequence ID" value="NZ_VULY01000018.1"/>
</dbReference>
<protein>
    <recommendedName>
        <fullName evidence="2">Phosphoesterase</fullName>
        <ecNumber evidence="2">3.1.4.-</ecNumber>
    </recommendedName>
</protein>
<dbReference type="InterPro" id="IPR024654">
    <property type="entry name" value="Calcineurin-like_PHP_lpxH"/>
</dbReference>
<dbReference type="InterPro" id="IPR000979">
    <property type="entry name" value="Phosphodiesterase_MJ0936/Vps29"/>
</dbReference>
<evidence type="ECO:0000256" key="2">
    <source>
        <dbReference type="RuleBase" id="RU362039"/>
    </source>
</evidence>
<dbReference type="CDD" id="cd00841">
    <property type="entry name" value="MPP_YfcE"/>
    <property type="match status" value="1"/>
</dbReference>
<evidence type="ECO:0000256" key="1">
    <source>
        <dbReference type="ARBA" id="ARBA00008950"/>
    </source>
</evidence>
<dbReference type="NCBIfam" id="TIGR00040">
    <property type="entry name" value="yfcE"/>
    <property type="match status" value="1"/>
</dbReference>
<dbReference type="InterPro" id="IPR041802">
    <property type="entry name" value="MPP_YfcE"/>
</dbReference>
<dbReference type="GO" id="GO:0046872">
    <property type="term" value="F:metal ion binding"/>
    <property type="evidence" value="ECO:0007669"/>
    <property type="project" value="UniProtKB-KW"/>
</dbReference>
<dbReference type="Gene3D" id="3.60.21.10">
    <property type="match status" value="1"/>
</dbReference>
<comment type="similarity">
    <text evidence="1 2">Belongs to the metallophosphoesterase superfamily. YfcE family.</text>
</comment>
<sequence>MKLLIISDTHGSHINVDKVLEKEEGMDLLIHLGDVEKGEDAIRYSVNCPAHFVRGNNDFFSDLPREKELFLEGWHLFLCHGHAYYVSVGEEQLKREARGRGADIVLYGHTHRPVIHREENLLILNPGSLTHPRQEGRRPSYMILVLEEGKEPEAWIKYL</sequence>
<keyword evidence="2" id="KW-0479">Metal-binding</keyword>
<keyword evidence="5" id="KW-1185">Reference proteome</keyword>
<comment type="caution">
    <text evidence="4">The sequence shown here is derived from an EMBL/GenBank/DDBJ whole genome shotgun (WGS) entry which is preliminary data.</text>
</comment>
<dbReference type="AlphaFoldDB" id="A0A6N7V077"/>
<name>A0A6N7V077_9FIRM</name>
<dbReference type="Pfam" id="PF12850">
    <property type="entry name" value="Metallophos_2"/>
    <property type="match status" value="1"/>
</dbReference>
<gene>
    <name evidence="4" type="ORF">FYJ34_04510</name>
</gene>
<dbReference type="SUPFAM" id="SSF56300">
    <property type="entry name" value="Metallo-dependent phosphatases"/>
    <property type="match status" value="1"/>
</dbReference>
<feature type="domain" description="Calcineurin-like phosphoesterase" evidence="3">
    <location>
        <begin position="1"/>
        <end position="148"/>
    </location>
</feature>
<reference evidence="4 5" key="1">
    <citation type="submission" date="2019-08" db="EMBL/GenBank/DDBJ databases">
        <title>In-depth cultivation of the pig gut microbiome towards novel bacterial diversity and tailored functional studies.</title>
        <authorList>
            <person name="Wylensek D."/>
            <person name="Hitch T.C.A."/>
            <person name="Clavel T."/>
        </authorList>
    </citation>
    <scope>NUCLEOTIDE SEQUENCE [LARGE SCALE GENOMIC DNA]</scope>
    <source>
        <strain evidence="4 5">68-1-5</strain>
    </source>
</reference>